<feature type="transmembrane region" description="Helical" evidence="1">
    <location>
        <begin position="116"/>
        <end position="141"/>
    </location>
</feature>
<dbReference type="InterPro" id="IPR018692">
    <property type="entry name" value="DUF2189"/>
</dbReference>
<organism evidence="2 3">
    <name type="scientific">Parasphingorhabdus cellanae</name>
    <dbReference type="NCBI Taxonomy" id="2806553"/>
    <lineage>
        <taxon>Bacteria</taxon>
        <taxon>Pseudomonadati</taxon>
        <taxon>Pseudomonadota</taxon>
        <taxon>Alphaproteobacteria</taxon>
        <taxon>Sphingomonadales</taxon>
        <taxon>Sphingomonadaceae</taxon>
        <taxon>Parasphingorhabdus</taxon>
    </lineage>
</organism>
<keyword evidence="1" id="KW-0812">Transmembrane</keyword>
<feature type="transmembrane region" description="Helical" evidence="1">
    <location>
        <begin position="161"/>
        <end position="181"/>
    </location>
</feature>
<keyword evidence="1" id="KW-0472">Membrane</keyword>
<feature type="transmembrane region" description="Helical" evidence="1">
    <location>
        <begin position="39"/>
        <end position="59"/>
    </location>
</feature>
<feature type="transmembrane region" description="Helical" evidence="1">
    <location>
        <begin position="215"/>
        <end position="243"/>
    </location>
</feature>
<accession>A0ABX7T686</accession>
<proteinExistence type="predicted"/>
<dbReference type="RefSeq" id="WP_207988109.1">
    <property type="nucleotide sequence ID" value="NZ_CP071794.1"/>
</dbReference>
<feature type="transmembrane region" description="Helical" evidence="1">
    <location>
        <begin position="65"/>
        <end position="87"/>
    </location>
</feature>
<protein>
    <submittedName>
        <fullName evidence="2">DUF2189 domain-containing protein</fullName>
    </submittedName>
</protein>
<dbReference type="EMBL" id="CP071794">
    <property type="protein sequence ID" value="QTD56287.1"/>
    <property type="molecule type" value="Genomic_DNA"/>
</dbReference>
<dbReference type="Proteomes" id="UP000663923">
    <property type="component" value="Chromosome"/>
</dbReference>
<evidence type="ECO:0000256" key="1">
    <source>
        <dbReference type="SAM" id="Phobius"/>
    </source>
</evidence>
<gene>
    <name evidence="2" type="ORF">J4G78_01385</name>
</gene>
<keyword evidence="3" id="KW-1185">Reference proteome</keyword>
<evidence type="ECO:0000313" key="3">
    <source>
        <dbReference type="Proteomes" id="UP000663923"/>
    </source>
</evidence>
<dbReference type="Pfam" id="PF09955">
    <property type="entry name" value="DUF2189"/>
    <property type="match status" value="1"/>
</dbReference>
<keyword evidence="1" id="KW-1133">Transmembrane helix</keyword>
<sequence>MSTGQQAQIAPAAVASDLTTGDLRVALAKGWADFRAYPLFGLFFAGIYVVAGMFLYFGLFVRGEIAWLVPVAAGFPLLAPFVAVGLYEVSRRREAGLPMSWRAVLGALRGHGDEQILSMGVILFVAFAFWLMVAHGIFAIFLAESGIGSESLELFRTGAGLMMLLVGSIVGGLMALAFYAVTVVSLPILVDREVDFITAIIVSLATVRSNKAVLLAWAVMIAIALFVAMLPLFLGLLLVLPVLGHATWHLYRRSVSQSGA</sequence>
<evidence type="ECO:0000313" key="2">
    <source>
        <dbReference type="EMBL" id="QTD56287.1"/>
    </source>
</evidence>
<reference evidence="2 3" key="1">
    <citation type="submission" date="2021-03" db="EMBL/GenBank/DDBJ databases">
        <title>Complete genome of Parasphingorhabdus_sp.JHSY0214.</title>
        <authorList>
            <person name="Yoo J.H."/>
            <person name="Bae J.W."/>
        </authorList>
    </citation>
    <scope>NUCLEOTIDE SEQUENCE [LARGE SCALE GENOMIC DNA]</scope>
    <source>
        <strain evidence="2 3">JHSY0214</strain>
    </source>
</reference>
<name>A0ABX7T686_9SPHN</name>